<name>K7YMG5_HELPX</name>
<gene>
    <name evidence="14" type="ORF">HPAKL86_02625</name>
</gene>
<evidence type="ECO:0000256" key="3">
    <source>
        <dbReference type="ARBA" id="ARBA00022475"/>
    </source>
</evidence>
<keyword evidence="8" id="KW-0472">Membrane</keyword>
<dbReference type="SUPFAM" id="SSF53756">
    <property type="entry name" value="UDP-Glycosyltransferase/glycogen phosphorylase"/>
    <property type="match status" value="1"/>
</dbReference>
<keyword evidence="4" id="KW-0997">Cell inner membrane</keyword>
<evidence type="ECO:0000256" key="5">
    <source>
        <dbReference type="ARBA" id="ARBA00022676"/>
    </source>
</evidence>
<dbReference type="AlphaFoldDB" id="K7YMG5"/>
<comment type="catalytic activity">
    <reaction evidence="13">
        <text>an alpha-Kdo-(2-&gt;4)-alpha-Kdo-(2-&gt;6)-lipid A + ADP-L-glycero-beta-D-manno-heptose = an L-alpha-D-Hep-(1-&gt;5)-[alpha-Kdo-(2-&gt;4)]-alpha-Kdo-(2-&gt;6)-lipid A + ADP + H(+)</text>
        <dbReference type="Rhea" id="RHEA:74067"/>
        <dbReference type="ChEBI" id="CHEBI:15378"/>
        <dbReference type="ChEBI" id="CHEBI:61506"/>
        <dbReference type="ChEBI" id="CHEBI:176431"/>
        <dbReference type="ChEBI" id="CHEBI:193068"/>
        <dbReference type="ChEBI" id="CHEBI:456216"/>
        <dbReference type="EC" id="2.4.99.23"/>
    </reaction>
</comment>
<evidence type="ECO:0000256" key="9">
    <source>
        <dbReference type="ARBA" id="ARBA00043995"/>
    </source>
</evidence>
<evidence type="ECO:0000256" key="1">
    <source>
        <dbReference type="ARBA" id="ARBA00004515"/>
    </source>
</evidence>
<evidence type="ECO:0000256" key="13">
    <source>
        <dbReference type="ARBA" id="ARBA00049201"/>
    </source>
</evidence>
<dbReference type="GO" id="GO:0005886">
    <property type="term" value="C:plasma membrane"/>
    <property type="evidence" value="ECO:0007669"/>
    <property type="project" value="UniProtKB-SubCell"/>
</dbReference>
<dbReference type="PANTHER" id="PTHR30160:SF19">
    <property type="entry name" value="LIPOPOLYSACCHARIDE HEPTOSYLTRANSFERASE 1"/>
    <property type="match status" value="1"/>
</dbReference>
<sequence>MKIAIVRLSALGDIIVSAVFLAAIKERFTNAQIEWFVDERFGAILEHSPYIDKLHPIALKSALATFNPLKIFKLFKSLRAYEYDIVIDMQGLIKSALITQMLKAPKKVGFDYASAREGLSAFFYSQKVSIAYNEPVLKRNFTLLSHALNLPQKEILKEISEGLSSRSKVFSYQDSPKIDALNLNKNKLKILFVLETSKINKTYPIERFKELALALENFQICLLWHASEDKANALYGALRNQRDVLLLPKLTLNEVKALLFKMDLIIGGDTGITHLAWALQKPSITLYGNTPMERFKLESPINVSLTGNSNANYHKKDFSIQNIEPKKIKECVLNILNILKEKE</sequence>
<dbReference type="Pfam" id="PF01075">
    <property type="entry name" value="Glyco_transf_9"/>
    <property type="match status" value="1"/>
</dbReference>
<evidence type="ECO:0000256" key="12">
    <source>
        <dbReference type="ARBA" id="ARBA00044330"/>
    </source>
</evidence>
<organism evidence="14 15">
    <name type="scientific">Helicobacter pylori Aklavik86</name>
    <dbReference type="NCBI Taxonomy" id="1055532"/>
    <lineage>
        <taxon>Bacteria</taxon>
        <taxon>Pseudomonadati</taxon>
        <taxon>Campylobacterota</taxon>
        <taxon>Epsilonproteobacteria</taxon>
        <taxon>Campylobacterales</taxon>
        <taxon>Helicobacteraceae</taxon>
        <taxon>Helicobacter</taxon>
    </lineage>
</organism>
<proteinExistence type="inferred from homology"/>
<dbReference type="EC" id="2.4.99.23" evidence="10"/>
<dbReference type="Gene3D" id="3.40.50.2000">
    <property type="entry name" value="Glycogen Phosphorylase B"/>
    <property type="match status" value="2"/>
</dbReference>
<keyword evidence="7" id="KW-0448">Lipopolysaccharide biosynthesis</keyword>
<dbReference type="GO" id="GO:0005829">
    <property type="term" value="C:cytosol"/>
    <property type="evidence" value="ECO:0007669"/>
    <property type="project" value="TreeGrafter"/>
</dbReference>
<protein>
    <recommendedName>
        <fullName evidence="11">Lipopolysaccharide heptosyltransferase 1</fullName>
        <ecNumber evidence="10">2.4.99.23</ecNumber>
    </recommendedName>
    <alternativeName>
        <fullName evidence="12">ADP-heptose:lipopolysaccharide heptosyltransferase I</fullName>
    </alternativeName>
</protein>
<dbReference type="Proteomes" id="UP000010078">
    <property type="component" value="Chromosome"/>
</dbReference>
<evidence type="ECO:0000256" key="8">
    <source>
        <dbReference type="ARBA" id="ARBA00023136"/>
    </source>
</evidence>
<keyword evidence="6 14" id="KW-0808">Transferase</keyword>
<evidence type="ECO:0000256" key="4">
    <source>
        <dbReference type="ARBA" id="ARBA00022519"/>
    </source>
</evidence>
<comment type="similarity">
    <text evidence="9">Belongs to the glycosyltransferase 9 family.</text>
</comment>
<dbReference type="InterPro" id="IPR002201">
    <property type="entry name" value="Glyco_trans_9"/>
</dbReference>
<dbReference type="EMBL" id="CP003476">
    <property type="protein sequence ID" value="AFX89537.1"/>
    <property type="molecule type" value="Genomic_DNA"/>
</dbReference>
<dbReference type="InterPro" id="IPR051199">
    <property type="entry name" value="LPS_LOS_Heptosyltrfase"/>
</dbReference>
<evidence type="ECO:0000313" key="15">
    <source>
        <dbReference type="Proteomes" id="UP000010078"/>
    </source>
</evidence>
<evidence type="ECO:0000256" key="6">
    <source>
        <dbReference type="ARBA" id="ARBA00022679"/>
    </source>
</evidence>
<dbReference type="GO" id="GO:0008713">
    <property type="term" value="F:ADP-heptose-lipopolysaccharide heptosyltransferase activity"/>
    <property type="evidence" value="ECO:0007669"/>
    <property type="project" value="TreeGrafter"/>
</dbReference>
<evidence type="ECO:0000256" key="2">
    <source>
        <dbReference type="ARBA" id="ARBA00004713"/>
    </source>
</evidence>
<dbReference type="PATRIC" id="fig|1055532.3.peg.542"/>
<keyword evidence="5" id="KW-0328">Glycosyltransferase</keyword>
<dbReference type="PANTHER" id="PTHR30160">
    <property type="entry name" value="TETRAACYLDISACCHARIDE 4'-KINASE-RELATED"/>
    <property type="match status" value="1"/>
</dbReference>
<dbReference type="GO" id="GO:0009244">
    <property type="term" value="P:lipopolysaccharide core region biosynthetic process"/>
    <property type="evidence" value="ECO:0007669"/>
    <property type="project" value="InterPro"/>
</dbReference>
<dbReference type="KEGG" id="hpyk:HPAKL86_02625"/>
<comment type="subcellular location">
    <subcellularLocation>
        <location evidence="1">Cell inner membrane</location>
        <topology evidence="1">Peripheral membrane protein</topology>
        <orientation evidence="1">Cytoplasmic side</orientation>
    </subcellularLocation>
</comment>
<reference evidence="14 15" key="1">
    <citation type="journal article" date="2015" name="Genome Announc.">
        <title>Complete Genome Sequences of Two Helicobacter pylori Strains from a Canadian Arctic Aboriginal Community.</title>
        <authorList>
            <person name="Kersulyte D."/>
            <person name="Bertoli M.T."/>
            <person name="Tamma S."/>
            <person name="Keelan M."/>
            <person name="Munday R."/>
            <person name="Geary J."/>
            <person name="Veldhuyzen van Zanten S."/>
            <person name="Goodman K.J."/>
            <person name="Berg D.E."/>
        </authorList>
    </citation>
    <scope>NUCLEOTIDE SEQUENCE [LARGE SCALE GENOMIC DNA]</scope>
    <source>
        <strain evidence="14">Aklavik86</strain>
    </source>
</reference>
<accession>K7YMG5</accession>
<dbReference type="CDD" id="cd03789">
    <property type="entry name" value="GT9_LPS_heptosyltransferase"/>
    <property type="match status" value="1"/>
</dbReference>
<evidence type="ECO:0000256" key="11">
    <source>
        <dbReference type="ARBA" id="ARBA00044190"/>
    </source>
</evidence>
<dbReference type="InterPro" id="IPR011908">
    <property type="entry name" value="LipoPS_heptosylTferase-I"/>
</dbReference>
<dbReference type="HOGENOM" id="CLU_038371_6_0_7"/>
<comment type="pathway">
    <text evidence="2">Bacterial outer membrane biogenesis; LPS core biosynthesis.</text>
</comment>
<keyword evidence="3" id="KW-1003">Cell membrane</keyword>
<evidence type="ECO:0000313" key="14">
    <source>
        <dbReference type="EMBL" id="AFX89537.1"/>
    </source>
</evidence>
<dbReference type="NCBIfam" id="TIGR02193">
    <property type="entry name" value="heptsyl_trn_I"/>
    <property type="match status" value="1"/>
</dbReference>
<evidence type="ECO:0000256" key="7">
    <source>
        <dbReference type="ARBA" id="ARBA00022985"/>
    </source>
</evidence>
<dbReference type="RefSeq" id="WP_015086926.1">
    <property type="nucleotide sequence ID" value="NC_019563.1"/>
</dbReference>
<evidence type="ECO:0000256" key="10">
    <source>
        <dbReference type="ARBA" id="ARBA00044041"/>
    </source>
</evidence>